<accession>A0ABM8QQK9</accession>
<proteinExistence type="predicted"/>
<sequence>MVGSCVFPGILRVPEISTCNDGVNIPVETGRPPFGLMLKKLLAAFSLAQLLAVRNQYASDLRIAAALPQDLFEHPQGLRPGYWPYAISYSLFFRCSSYRTDQGDASPEFFHDSARCLFDMTSIMH</sequence>
<evidence type="ECO:0000313" key="2">
    <source>
        <dbReference type="Proteomes" id="UP000675880"/>
    </source>
</evidence>
<name>A0ABM8QQK9_9BACT</name>
<keyword evidence="2" id="KW-1185">Reference proteome</keyword>
<organism evidence="1 2">
    <name type="scientific">Nitrospira defluvii</name>
    <dbReference type="NCBI Taxonomy" id="330214"/>
    <lineage>
        <taxon>Bacteria</taxon>
        <taxon>Pseudomonadati</taxon>
        <taxon>Nitrospirota</taxon>
        <taxon>Nitrospiria</taxon>
        <taxon>Nitrospirales</taxon>
        <taxon>Nitrospiraceae</taxon>
        <taxon>Nitrospira</taxon>
    </lineage>
</organism>
<dbReference type="EMBL" id="CAJNBJ010000001">
    <property type="protein sequence ID" value="CAE6709982.1"/>
    <property type="molecule type" value="Genomic_DNA"/>
</dbReference>
<reference evidence="1 2" key="1">
    <citation type="submission" date="2021-02" db="EMBL/GenBank/DDBJ databases">
        <authorList>
            <person name="Han P."/>
        </authorList>
    </citation>
    <scope>NUCLEOTIDE SEQUENCE [LARGE SCALE GENOMIC DNA]</scope>
    <source>
        <strain evidence="1">Candidatus Nitrospira sp. ZN2</strain>
    </source>
</reference>
<evidence type="ECO:0000313" key="1">
    <source>
        <dbReference type="EMBL" id="CAE6709982.1"/>
    </source>
</evidence>
<protein>
    <submittedName>
        <fullName evidence="1">Uncharacterized protein</fullName>
    </submittedName>
</protein>
<comment type="caution">
    <text evidence="1">The sequence shown here is derived from an EMBL/GenBank/DDBJ whole genome shotgun (WGS) entry which is preliminary data.</text>
</comment>
<gene>
    <name evidence="1" type="ORF">NSPZN2_11166</name>
</gene>
<dbReference type="Proteomes" id="UP000675880">
    <property type="component" value="Unassembled WGS sequence"/>
</dbReference>